<proteinExistence type="predicted"/>
<protein>
    <submittedName>
        <fullName evidence="8">Protein LAZ1 isoform X2</fullName>
    </submittedName>
</protein>
<evidence type="ECO:0000256" key="2">
    <source>
        <dbReference type="ARBA" id="ARBA00022692"/>
    </source>
</evidence>
<feature type="transmembrane region" description="Helical" evidence="6">
    <location>
        <begin position="278"/>
        <end position="296"/>
    </location>
</feature>
<dbReference type="RefSeq" id="XP_031380580.1">
    <property type="nucleotide sequence ID" value="XM_031524720.1"/>
</dbReference>
<organism evidence="7 8">
    <name type="scientific">Punica granatum</name>
    <name type="common">Pomegranate</name>
    <dbReference type="NCBI Taxonomy" id="22663"/>
    <lineage>
        <taxon>Eukaryota</taxon>
        <taxon>Viridiplantae</taxon>
        <taxon>Streptophyta</taxon>
        <taxon>Embryophyta</taxon>
        <taxon>Tracheophyta</taxon>
        <taxon>Spermatophyta</taxon>
        <taxon>Magnoliopsida</taxon>
        <taxon>eudicotyledons</taxon>
        <taxon>Gunneridae</taxon>
        <taxon>Pentapetalae</taxon>
        <taxon>rosids</taxon>
        <taxon>malvids</taxon>
        <taxon>Myrtales</taxon>
        <taxon>Lythraceae</taxon>
        <taxon>Punica</taxon>
    </lineage>
</organism>
<feature type="transmembrane region" description="Helical" evidence="6">
    <location>
        <begin position="240"/>
        <end position="258"/>
    </location>
</feature>
<evidence type="ECO:0000256" key="1">
    <source>
        <dbReference type="ARBA" id="ARBA00004141"/>
    </source>
</evidence>
<dbReference type="Pfam" id="PF03619">
    <property type="entry name" value="Solute_trans_a"/>
    <property type="match status" value="1"/>
</dbReference>
<dbReference type="AlphaFoldDB" id="A0A6P8CC67"/>
<accession>A0A6P8CC67</accession>
<feature type="compositionally biased region" description="Basic and acidic residues" evidence="5">
    <location>
        <begin position="402"/>
        <end position="415"/>
    </location>
</feature>
<feature type="region of interest" description="Disordered" evidence="5">
    <location>
        <begin position="437"/>
        <end position="485"/>
    </location>
</feature>
<comment type="subcellular location">
    <subcellularLocation>
        <location evidence="1">Membrane</location>
        <topology evidence="1">Multi-pass membrane protein</topology>
    </subcellularLocation>
</comment>
<dbReference type="GeneID" id="116195487"/>
<evidence type="ECO:0000256" key="5">
    <source>
        <dbReference type="SAM" id="MobiDB-lite"/>
    </source>
</evidence>
<evidence type="ECO:0000313" key="8">
    <source>
        <dbReference type="RefSeq" id="XP_031380580.1"/>
    </source>
</evidence>
<feature type="compositionally biased region" description="Basic residues" evidence="5">
    <location>
        <begin position="476"/>
        <end position="485"/>
    </location>
</feature>
<name>A0A6P8CC67_PUNGR</name>
<sequence length="485" mass="54861">MAGFADLVILQTYHPPTWATIVAGAFVLISLTLSTYLMFEHLSAYKNPEEQKFLIGVILMVPCYAVESFVSLLYPSISVDIEILRDCYESFAMYCFGRYLVACLGGEERTIEFMERQGRLAGKTPLLDHGSDRGYVKHPFPMNYILNPWKLGLWFYRVIKFGIVQYMLIKALSAVLAVILEALGVYCEGEFDLTCGYIYMAVVLNFSQSWALYCLVQFYTATKDELEHIKPLAKFLMFKSIVFLTWWQGVAIALFYALGLFKSPIAQGLQFKSSVQDFVICIEMGIASIIHLYVFPAKPYELMGDRFPGSVSVLGDYASVDCPLDPDEVRDSERPTKLRLPQPDVDVKNAMTIRESVRDVFVGGGGYIVKDVKFTVTQAVEPVEKGITKFNEKLHKISQNIKRHDKDRRRTKDDSYIASSSTQRVIRGIDDPLLNGSFSDSGVSRTKKHRRHKSGYTSAESGGESSSDQSYGGYHIRGRRWITKE</sequence>
<dbReference type="SMART" id="SM01417">
    <property type="entry name" value="Solute_trans_a"/>
    <property type="match status" value="1"/>
</dbReference>
<dbReference type="GO" id="GO:0016020">
    <property type="term" value="C:membrane"/>
    <property type="evidence" value="ECO:0007669"/>
    <property type="project" value="UniProtKB-SubCell"/>
</dbReference>
<reference evidence="7" key="1">
    <citation type="journal article" date="2020" name="Plant Biotechnol. J.">
        <title>The pomegranate (Punica granatum L.) draft genome dissects genetic divergence between soft- and hard-seeded cultivars.</title>
        <authorList>
            <person name="Luo X."/>
            <person name="Li H."/>
            <person name="Wu Z."/>
            <person name="Yao W."/>
            <person name="Zhao P."/>
            <person name="Cao D."/>
            <person name="Yu H."/>
            <person name="Li K."/>
            <person name="Poudel K."/>
            <person name="Zhao D."/>
            <person name="Zhang F."/>
            <person name="Xia X."/>
            <person name="Chen L."/>
            <person name="Wang Q."/>
            <person name="Jing D."/>
            <person name="Cao S."/>
        </authorList>
    </citation>
    <scope>NUCLEOTIDE SEQUENCE [LARGE SCALE GENOMIC DNA]</scope>
    <source>
        <strain evidence="7">cv. Tunisia</strain>
    </source>
</reference>
<keyword evidence="2 6" id="KW-0812">Transmembrane</keyword>
<keyword evidence="4 6" id="KW-0472">Membrane</keyword>
<gene>
    <name evidence="8" type="primary">LOC116195487</name>
</gene>
<dbReference type="Proteomes" id="UP000515151">
    <property type="component" value="Chromosome 2"/>
</dbReference>
<evidence type="ECO:0000256" key="6">
    <source>
        <dbReference type="SAM" id="Phobius"/>
    </source>
</evidence>
<feature type="compositionally biased region" description="Polar residues" evidence="5">
    <location>
        <begin position="455"/>
        <end position="470"/>
    </location>
</feature>
<feature type="region of interest" description="Disordered" evidence="5">
    <location>
        <begin position="400"/>
        <end position="422"/>
    </location>
</feature>
<dbReference type="InterPro" id="IPR005178">
    <property type="entry name" value="Ostalpha/TMEM184C"/>
</dbReference>
<evidence type="ECO:0000313" key="7">
    <source>
        <dbReference type="Proteomes" id="UP000515151"/>
    </source>
</evidence>
<keyword evidence="3 6" id="KW-1133">Transmembrane helix</keyword>
<evidence type="ECO:0000256" key="3">
    <source>
        <dbReference type="ARBA" id="ARBA00022989"/>
    </source>
</evidence>
<feature type="transmembrane region" description="Helical" evidence="6">
    <location>
        <begin position="18"/>
        <end position="39"/>
    </location>
</feature>
<keyword evidence="7" id="KW-1185">Reference proteome</keyword>
<feature type="transmembrane region" description="Helical" evidence="6">
    <location>
        <begin position="163"/>
        <end position="186"/>
    </location>
</feature>
<dbReference type="PANTHER" id="PTHR23423">
    <property type="entry name" value="ORGANIC SOLUTE TRANSPORTER-RELATED"/>
    <property type="match status" value="1"/>
</dbReference>
<feature type="transmembrane region" description="Helical" evidence="6">
    <location>
        <begin position="198"/>
        <end position="220"/>
    </location>
</feature>
<evidence type="ECO:0000256" key="4">
    <source>
        <dbReference type="ARBA" id="ARBA00023136"/>
    </source>
</evidence>
<feature type="compositionally biased region" description="Basic residues" evidence="5">
    <location>
        <begin position="445"/>
        <end position="454"/>
    </location>
</feature>
<reference evidence="8" key="2">
    <citation type="submission" date="2025-08" db="UniProtKB">
        <authorList>
            <consortium name="RefSeq"/>
        </authorList>
    </citation>
    <scope>IDENTIFICATION</scope>
    <source>
        <tissue evidence="8">Leaf</tissue>
    </source>
</reference>